<dbReference type="AlphaFoldDB" id="A0A9D4SCB6"/>
<comment type="caution">
    <text evidence="1">The sequence shown here is derived from an EMBL/GenBank/DDBJ whole genome shotgun (WGS) entry which is preliminary data.</text>
</comment>
<reference evidence="1" key="1">
    <citation type="submission" date="2020-06" db="EMBL/GenBank/DDBJ databases">
        <authorList>
            <person name="Ji K."/>
            <person name="Li J."/>
        </authorList>
    </citation>
    <scope>NUCLEOTIDE SEQUENCE</scope>
    <source>
        <strain evidence="1">JKM2019</strain>
        <tissue evidence="1">Whole body</tissue>
    </source>
</reference>
<dbReference type="EMBL" id="SDOV01000009">
    <property type="protein sequence ID" value="KAH7636939.1"/>
    <property type="molecule type" value="Genomic_DNA"/>
</dbReference>
<name>A0A9D4SCB6_DERFA</name>
<accession>A0A9D4SCB6</accession>
<gene>
    <name evidence="1" type="ORF">HUG17_7145</name>
</gene>
<dbReference type="Proteomes" id="UP000828236">
    <property type="component" value="Unassembled WGS sequence"/>
</dbReference>
<reference evidence="1" key="2">
    <citation type="journal article" date="2021" name="World Allergy Organ. J.">
        <title>Chromosome-level assembly of Dermatophagoides farinae genome and transcriptome reveals two novel allergens Der f 37 and Der f 39.</title>
        <authorList>
            <person name="Chen J."/>
            <person name="Cai Z."/>
            <person name="Fan D."/>
            <person name="Hu J."/>
            <person name="Hou Y."/>
            <person name="He Y."/>
            <person name="Zhang Z."/>
            <person name="Zhao Z."/>
            <person name="Gao P."/>
            <person name="Hu W."/>
            <person name="Sun J."/>
            <person name="Li J."/>
            <person name="Ji K."/>
        </authorList>
    </citation>
    <scope>NUCLEOTIDE SEQUENCE</scope>
    <source>
        <strain evidence="1">JKM2019</strain>
    </source>
</reference>
<sequence>MFDRLKGKLRLEISLDDYSFMGKKGQKFLAGYLSCSNLPLKERVQRDQINVFLLVKRPITRIKDSMNMILKPFVREMQQLEKSGMKITKDDGEIVKVQITLSKIICDNLAQNEILGFSMAFAKSSFCRECLAKRENHSTSRLHGILNSD</sequence>
<protein>
    <submittedName>
        <fullName evidence="1">Uncharacterized protein</fullName>
    </submittedName>
</protein>
<proteinExistence type="predicted"/>
<evidence type="ECO:0000313" key="1">
    <source>
        <dbReference type="EMBL" id="KAH7636939.1"/>
    </source>
</evidence>
<organism evidence="1">
    <name type="scientific">Dermatophagoides farinae</name>
    <name type="common">American house dust mite</name>
    <dbReference type="NCBI Taxonomy" id="6954"/>
    <lineage>
        <taxon>Eukaryota</taxon>
        <taxon>Metazoa</taxon>
        <taxon>Ecdysozoa</taxon>
        <taxon>Arthropoda</taxon>
        <taxon>Chelicerata</taxon>
        <taxon>Arachnida</taxon>
        <taxon>Acari</taxon>
        <taxon>Acariformes</taxon>
        <taxon>Sarcoptiformes</taxon>
        <taxon>Astigmata</taxon>
        <taxon>Psoroptidia</taxon>
        <taxon>Analgoidea</taxon>
        <taxon>Pyroglyphidae</taxon>
        <taxon>Dermatophagoidinae</taxon>
        <taxon>Dermatophagoides</taxon>
    </lineage>
</organism>